<dbReference type="InterPro" id="IPR016186">
    <property type="entry name" value="C-type_lectin-like/link_sf"/>
</dbReference>
<evidence type="ECO:0000313" key="2">
    <source>
        <dbReference type="EMBL" id="ESO84931.1"/>
    </source>
</evidence>
<dbReference type="AlphaFoldDB" id="V3ZVH9"/>
<dbReference type="InterPro" id="IPR001304">
    <property type="entry name" value="C-type_lectin-like"/>
</dbReference>
<dbReference type="Pfam" id="PF00059">
    <property type="entry name" value="Lectin_C"/>
    <property type="match status" value="1"/>
</dbReference>
<accession>V3ZVH9</accession>
<dbReference type="Proteomes" id="UP000030746">
    <property type="component" value="Unassembled WGS sequence"/>
</dbReference>
<feature type="domain" description="C-type lectin" evidence="1">
    <location>
        <begin position="1"/>
        <end position="64"/>
    </location>
</feature>
<dbReference type="PANTHER" id="PTHR22803">
    <property type="entry name" value="MANNOSE, PHOSPHOLIPASE, LECTIN RECEPTOR RELATED"/>
    <property type="match status" value="1"/>
</dbReference>
<dbReference type="SUPFAM" id="SSF56436">
    <property type="entry name" value="C-type lectin-like"/>
    <property type="match status" value="1"/>
</dbReference>
<feature type="non-terminal residue" evidence="2">
    <location>
        <position position="64"/>
    </location>
</feature>
<dbReference type="InterPro" id="IPR050111">
    <property type="entry name" value="C-type_lectin/snaclec_domain"/>
</dbReference>
<gene>
    <name evidence="2" type="ORF">LOTGIDRAFT_79356</name>
</gene>
<dbReference type="GeneID" id="20252387"/>
<dbReference type="InterPro" id="IPR016187">
    <property type="entry name" value="CTDL_fold"/>
</dbReference>
<evidence type="ECO:0000259" key="1">
    <source>
        <dbReference type="PROSITE" id="PS50041"/>
    </source>
</evidence>
<feature type="non-terminal residue" evidence="2">
    <location>
        <position position="1"/>
    </location>
</feature>
<dbReference type="Gene3D" id="3.10.100.10">
    <property type="entry name" value="Mannose-Binding Protein A, subunit A"/>
    <property type="match status" value="1"/>
</dbReference>
<evidence type="ECO:0000313" key="3">
    <source>
        <dbReference type="Proteomes" id="UP000030746"/>
    </source>
</evidence>
<dbReference type="RefSeq" id="XP_009064291.1">
    <property type="nucleotide sequence ID" value="XM_009066043.1"/>
</dbReference>
<dbReference type="HOGENOM" id="CLU_049894_19_1_1"/>
<sequence length="64" mass="7267">DKVFLGGSDLHEEGVWKWLNGEPVNRTLFLPGEPNDLNGENCLSTRKTGYNDVGCFLNYKYICE</sequence>
<dbReference type="CTD" id="20252387"/>
<dbReference type="EMBL" id="KB203357">
    <property type="protein sequence ID" value="ESO84931.1"/>
    <property type="molecule type" value="Genomic_DNA"/>
</dbReference>
<organism evidence="2 3">
    <name type="scientific">Lottia gigantea</name>
    <name type="common">Giant owl limpet</name>
    <dbReference type="NCBI Taxonomy" id="225164"/>
    <lineage>
        <taxon>Eukaryota</taxon>
        <taxon>Metazoa</taxon>
        <taxon>Spiralia</taxon>
        <taxon>Lophotrochozoa</taxon>
        <taxon>Mollusca</taxon>
        <taxon>Gastropoda</taxon>
        <taxon>Patellogastropoda</taxon>
        <taxon>Lottioidea</taxon>
        <taxon>Lottiidae</taxon>
        <taxon>Lottia</taxon>
    </lineage>
</organism>
<name>V3ZVH9_LOTGI</name>
<proteinExistence type="predicted"/>
<reference evidence="2 3" key="1">
    <citation type="journal article" date="2013" name="Nature">
        <title>Insights into bilaterian evolution from three spiralian genomes.</title>
        <authorList>
            <person name="Simakov O."/>
            <person name="Marletaz F."/>
            <person name="Cho S.J."/>
            <person name="Edsinger-Gonzales E."/>
            <person name="Havlak P."/>
            <person name="Hellsten U."/>
            <person name="Kuo D.H."/>
            <person name="Larsson T."/>
            <person name="Lv J."/>
            <person name="Arendt D."/>
            <person name="Savage R."/>
            <person name="Osoegawa K."/>
            <person name="de Jong P."/>
            <person name="Grimwood J."/>
            <person name="Chapman J.A."/>
            <person name="Shapiro H."/>
            <person name="Aerts A."/>
            <person name="Otillar R.P."/>
            <person name="Terry A.Y."/>
            <person name="Boore J.L."/>
            <person name="Grigoriev I.V."/>
            <person name="Lindberg D.R."/>
            <person name="Seaver E.C."/>
            <person name="Weisblat D.A."/>
            <person name="Putnam N.H."/>
            <person name="Rokhsar D.S."/>
        </authorList>
    </citation>
    <scope>NUCLEOTIDE SEQUENCE [LARGE SCALE GENOMIC DNA]</scope>
</reference>
<dbReference type="PROSITE" id="PS50041">
    <property type="entry name" value="C_TYPE_LECTIN_2"/>
    <property type="match status" value="1"/>
</dbReference>
<protein>
    <recommendedName>
        <fullName evidence="1">C-type lectin domain-containing protein</fullName>
    </recommendedName>
</protein>
<dbReference type="OrthoDB" id="6156534at2759"/>
<dbReference type="KEGG" id="lgi:LOTGIDRAFT_79356"/>
<keyword evidence="3" id="KW-1185">Reference proteome</keyword>